<reference evidence="4" key="1">
    <citation type="journal article" date="2015" name="Genome Announc.">
        <title>Draft genome sequence of the cellulolytic fungus Chaetomium globosum.</title>
        <authorList>
            <person name="Cuomo C.A."/>
            <person name="Untereiner W.A."/>
            <person name="Ma L.-J."/>
            <person name="Grabherr M."/>
            <person name="Birren B.W."/>
        </authorList>
    </citation>
    <scope>NUCLEOTIDE SEQUENCE [LARGE SCALE GENOMIC DNA]</scope>
    <source>
        <strain evidence="4">ATCC 6205 / CBS 148.51 / DSM 1962 / NBRC 6347 / NRRL 1970</strain>
    </source>
</reference>
<dbReference type="PANTHER" id="PTHR31569:SF4">
    <property type="entry name" value="SWIM-TYPE DOMAIN-CONTAINING PROTEIN"/>
    <property type="match status" value="1"/>
</dbReference>
<evidence type="ECO:0000259" key="2">
    <source>
        <dbReference type="Pfam" id="PF10551"/>
    </source>
</evidence>
<evidence type="ECO:0000313" key="4">
    <source>
        <dbReference type="Proteomes" id="UP000001056"/>
    </source>
</evidence>
<dbReference type="InterPro" id="IPR018289">
    <property type="entry name" value="MULE_transposase_dom"/>
</dbReference>
<evidence type="ECO:0000313" key="3">
    <source>
        <dbReference type="EMBL" id="EAQ82913.1"/>
    </source>
</evidence>
<proteinExistence type="predicted"/>
<feature type="compositionally biased region" description="Low complexity" evidence="1">
    <location>
        <begin position="770"/>
        <end position="788"/>
    </location>
</feature>
<dbReference type="OMA" id="QIWERER"/>
<dbReference type="Pfam" id="PF10551">
    <property type="entry name" value="MULE"/>
    <property type="match status" value="1"/>
</dbReference>
<feature type="region of interest" description="Disordered" evidence="1">
    <location>
        <begin position="651"/>
        <end position="824"/>
    </location>
</feature>
<accession>Q2GMS3</accession>
<organism evidence="3 4">
    <name type="scientific">Chaetomium globosum (strain ATCC 6205 / CBS 148.51 / DSM 1962 / NBRC 6347 / NRRL 1970)</name>
    <name type="common">Soil fungus</name>
    <dbReference type="NCBI Taxonomy" id="306901"/>
    <lineage>
        <taxon>Eukaryota</taxon>
        <taxon>Fungi</taxon>
        <taxon>Dikarya</taxon>
        <taxon>Ascomycota</taxon>
        <taxon>Pezizomycotina</taxon>
        <taxon>Sordariomycetes</taxon>
        <taxon>Sordariomycetidae</taxon>
        <taxon>Sordariales</taxon>
        <taxon>Chaetomiaceae</taxon>
        <taxon>Chaetomium</taxon>
    </lineage>
</organism>
<keyword evidence="4" id="KW-1185">Reference proteome</keyword>
<dbReference type="EMBL" id="CH408036">
    <property type="protein sequence ID" value="EAQ82913.1"/>
    <property type="molecule type" value="Genomic_DNA"/>
</dbReference>
<dbReference type="InParanoid" id="Q2GMS3"/>
<dbReference type="AlphaFoldDB" id="Q2GMS3"/>
<dbReference type="RefSeq" id="XP_001225998.1">
    <property type="nucleotide sequence ID" value="XM_001225997.1"/>
</dbReference>
<dbReference type="HOGENOM" id="CLU_006029_1_1_1"/>
<feature type="compositionally biased region" description="Acidic residues" evidence="1">
    <location>
        <begin position="789"/>
        <end position="805"/>
    </location>
</feature>
<dbReference type="OrthoDB" id="4900101at2759"/>
<protein>
    <recommendedName>
        <fullName evidence="2">MULE transposase domain-containing protein</fullName>
    </recommendedName>
</protein>
<feature type="compositionally biased region" description="Low complexity" evidence="1">
    <location>
        <begin position="741"/>
        <end position="762"/>
    </location>
</feature>
<dbReference type="InterPro" id="IPR052579">
    <property type="entry name" value="Zinc_finger_SWIM"/>
</dbReference>
<feature type="region of interest" description="Disordered" evidence="1">
    <location>
        <begin position="372"/>
        <end position="392"/>
    </location>
</feature>
<dbReference type="Proteomes" id="UP000001056">
    <property type="component" value="Unassembled WGS sequence"/>
</dbReference>
<evidence type="ECO:0000256" key="1">
    <source>
        <dbReference type="SAM" id="MobiDB-lite"/>
    </source>
</evidence>
<dbReference type="GeneID" id="4397124"/>
<dbReference type="eggNOG" id="ENOG502RS68">
    <property type="taxonomic scope" value="Eukaryota"/>
</dbReference>
<feature type="compositionally biased region" description="Low complexity" evidence="1">
    <location>
        <begin position="677"/>
        <end position="689"/>
    </location>
</feature>
<feature type="domain" description="MULE transposase" evidence="2">
    <location>
        <begin position="263"/>
        <end position="359"/>
    </location>
</feature>
<gene>
    <name evidence="3" type="ORF">CHGG_10731</name>
</gene>
<dbReference type="STRING" id="306901.Q2GMS3"/>
<name>Q2GMS3_CHAGB</name>
<feature type="compositionally biased region" description="Acidic residues" evidence="1">
    <location>
        <begin position="375"/>
        <end position="392"/>
    </location>
</feature>
<sequence>MDFTDWDAFLGAPPLSELSEGAGLGQIDDFYQEGQTQLSDAIATAETANSLQEDALLPPLPPLMALSGVEEVIETAESAPEPVIPSPPPSGLYDSFDELLAFLQTFHRDNGAAIKILKSANPREVYGERKYTYYVLACDRAGSQTSTSTGIRRSSTQRLDCPFKQQARDLTKHRALPAREMLEIMRDSSGAEPTFFRQSDIYNDRQKIRIEGLNGLSATQAWIKQLQDNNLRHWIKIDDDNKVEGVLWTYPWPEKMWRQFPEVLGLDNTYKTNRFHMYLFEVIGITDQKSVANFAFGLINTEKEDGFLWLCQQLEDLRQDLHVPAPTVVITDKETALKNALTATFPGAQQQLCVYHINAKVRARIRSRWKAEDGRSDDEVDEAGDNEAEVADGDGDLVARAAEQEVAEHGCAALLPAADPLTRDGMLRAWQQVVYAEDEADFQSAWNKMKAIYNPTQNHILRYISKEYMPYREQWARCFIKRYRNFGQRVNSPVETAHKDVKSFLITGTSDLLHLHNAISLMLQKKERDYNEKAAAMQMRQRQRFIQQQGWLGNIPMTVSYVAVDLLAQQHRLAVAAMPSSRGLMPEPLRPCTGSFMQQYALPCSHMIFKKLDDGEALSKEDVHPRWWLAKPLDIDEPLLRLRDPDVVQSLRGRPRLPNNEKMTVPSSLRADDGQDEAQQQETAQSTQQQRRRQPKQTSQSHRRERRAKPSARRDLSQFEVEGSQRSSQRSSRSRGRGRTRAASSPSTRSSQSRVNSQSTRTARGRSRRSAIASSTARLAAIAAAAFETDPETDPETESEAEDVIEVIPATQPGADEPDGLAGP</sequence>
<dbReference type="VEuPathDB" id="FungiDB:CHGG_10731"/>
<feature type="compositionally biased region" description="Basic residues" evidence="1">
    <location>
        <begin position="690"/>
        <end position="711"/>
    </location>
</feature>
<dbReference type="PANTHER" id="PTHR31569">
    <property type="entry name" value="SWIM-TYPE DOMAIN-CONTAINING PROTEIN"/>
    <property type="match status" value="1"/>
</dbReference>